<feature type="coiled-coil region" evidence="1">
    <location>
        <begin position="232"/>
        <end position="259"/>
    </location>
</feature>
<evidence type="ECO:0000256" key="1">
    <source>
        <dbReference type="SAM" id="Coils"/>
    </source>
</evidence>
<accession>A0ABS8CL38</accession>
<dbReference type="Gene3D" id="3.40.50.300">
    <property type="entry name" value="P-loop containing nucleotide triphosphate hydrolases"/>
    <property type="match status" value="1"/>
</dbReference>
<evidence type="ECO:0000259" key="3">
    <source>
        <dbReference type="Pfam" id="PF00350"/>
    </source>
</evidence>
<keyword evidence="5" id="KW-1185">Reference proteome</keyword>
<dbReference type="InterPro" id="IPR027417">
    <property type="entry name" value="P-loop_NTPase"/>
</dbReference>
<reference evidence="4 5" key="1">
    <citation type="submission" date="2020-07" db="EMBL/GenBank/DDBJ databases">
        <title>Pseudogemmobacter sp. nov., isolated from poultry manure in Taiwan.</title>
        <authorList>
            <person name="Lin S.-Y."/>
            <person name="Tang Y.-S."/>
            <person name="Young C.-C."/>
        </authorList>
    </citation>
    <scope>NUCLEOTIDE SEQUENCE [LARGE SCALE GENOMIC DNA]</scope>
    <source>
        <strain evidence="4 5">CC-YST710</strain>
    </source>
</reference>
<dbReference type="Proteomes" id="UP001198571">
    <property type="component" value="Unassembled WGS sequence"/>
</dbReference>
<feature type="region of interest" description="Disordered" evidence="2">
    <location>
        <begin position="294"/>
        <end position="314"/>
    </location>
</feature>
<dbReference type="PANTHER" id="PTHR43681:SF1">
    <property type="entry name" value="SARCALUMENIN"/>
    <property type="match status" value="1"/>
</dbReference>
<comment type="caution">
    <text evidence="4">The sequence shown here is derived from an EMBL/GenBank/DDBJ whole genome shotgun (WGS) entry which is preliminary data.</text>
</comment>
<keyword evidence="1" id="KW-0175">Coiled coil</keyword>
<dbReference type="InterPro" id="IPR045063">
    <property type="entry name" value="Dynamin_N"/>
</dbReference>
<dbReference type="Pfam" id="PF00350">
    <property type="entry name" value="Dynamin_N"/>
    <property type="match status" value="1"/>
</dbReference>
<name>A0ABS8CL38_9RHOB</name>
<dbReference type="InterPro" id="IPR051943">
    <property type="entry name" value="TRAFAC_Dynamin-like_GTPase"/>
</dbReference>
<feature type="domain" description="Dynamin N-terminal" evidence="3">
    <location>
        <begin position="29"/>
        <end position="72"/>
    </location>
</feature>
<feature type="compositionally biased region" description="Acidic residues" evidence="2">
    <location>
        <begin position="305"/>
        <end position="314"/>
    </location>
</feature>
<protein>
    <submittedName>
        <fullName evidence="4">Dynamin family protein</fullName>
    </submittedName>
</protein>
<feature type="compositionally biased region" description="Low complexity" evidence="2">
    <location>
        <begin position="387"/>
        <end position="400"/>
    </location>
</feature>
<evidence type="ECO:0000256" key="2">
    <source>
        <dbReference type="SAM" id="MobiDB-lite"/>
    </source>
</evidence>
<dbReference type="PANTHER" id="PTHR43681">
    <property type="entry name" value="TRANSMEMBRANE GTPASE FZO"/>
    <property type="match status" value="1"/>
</dbReference>
<feature type="region of interest" description="Disordered" evidence="2">
    <location>
        <begin position="336"/>
        <end position="400"/>
    </location>
</feature>
<dbReference type="SUPFAM" id="SSF52540">
    <property type="entry name" value="P-loop containing nucleoside triphosphate hydrolases"/>
    <property type="match status" value="1"/>
</dbReference>
<dbReference type="EMBL" id="JACDXX010000005">
    <property type="protein sequence ID" value="MCB5409890.1"/>
    <property type="molecule type" value="Genomic_DNA"/>
</dbReference>
<sequence length="550" mass="57572">MPYDQSESRRVSPAAFARLTARATALPRLAVVGEFSSGKSTLLNLLLGHEVLPTRITATASPGVWISYGDRSGHYIDASGAEQPLPTGGIEAVPPDSRYIRLWLEADFLQQCDILDLSGLADPGRSDEMTYQMLGHAHAVIWCTPATQAWRQSERAAWLAVPPRLRSNSILAVTRMDKLRNDFDRERVMRRVGHEAAGLFSRFEPISALMALKALAENDAPAWEDSGIDSLMAGISEQLERLQARRAALMQRYQSDNAAQQPAAAGAAAPLLTPAGESPPAERSGETILLTWPDGDAALSAPPDGAEDNPESEELALLESLSRPAPLMLVTPFRAHPRPAPLRPEAPLAPATDPASTSSPELSPARESAADWPGDTAGLGEARSGATDEAAADETPPAPLPLSAITASASAFSAPVEAELDFDLTAFAGRLSASALAPGAMIPAPAAPILPPAEPPPAADRPAGPALIPDIEAALQRVLSCYFPPPSPLSAAPASPAAQPPAPSDPRAIWRGIVARADPATAALPVVAMIDELLSGMFPASATEPPEPGS</sequence>
<dbReference type="RefSeq" id="WP_226934790.1">
    <property type="nucleotide sequence ID" value="NZ_JACDXX010000005.1"/>
</dbReference>
<evidence type="ECO:0000313" key="4">
    <source>
        <dbReference type="EMBL" id="MCB5409890.1"/>
    </source>
</evidence>
<evidence type="ECO:0000313" key="5">
    <source>
        <dbReference type="Proteomes" id="UP001198571"/>
    </source>
</evidence>
<gene>
    <name evidence="4" type="ORF">H0485_07735</name>
</gene>
<organism evidence="4 5">
    <name type="scientific">Pseudogemmobacter faecipullorum</name>
    <dbReference type="NCBI Taxonomy" id="2755041"/>
    <lineage>
        <taxon>Bacteria</taxon>
        <taxon>Pseudomonadati</taxon>
        <taxon>Pseudomonadota</taxon>
        <taxon>Alphaproteobacteria</taxon>
        <taxon>Rhodobacterales</taxon>
        <taxon>Paracoccaceae</taxon>
        <taxon>Pseudogemmobacter</taxon>
    </lineage>
</organism>
<proteinExistence type="predicted"/>